<gene>
    <name evidence="2" type="ORF">GO014_00905</name>
</gene>
<organism evidence="2 3">
    <name type="scientific">Devosia marina</name>
    <dbReference type="NCBI Taxonomy" id="2683198"/>
    <lineage>
        <taxon>Bacteria</taxon>
        <taxon>Pseudomonadati</taxon>
        <taxon>Pseudomonadota</taxon>
        <taxon>Alphaproteobacteria</taxon>
        <taxon>Hyphomicrobiales</taxon>
        <taxon>Devosiaceae</taxon>
        <taxon>Devosia</taxon>
    </lineage>
</organism>
<keyword evidence="1" id="KW-0472">Membrane</keyword>
<dbReference type="PANTHER" id="PTHR35813">
    <property type="entry name" value="INNER MEMBRANE PROTEIN YBAN"/>
    <property type="match status" value="1"/>
</dbReference>
<feature type="transmembrane region" description="Helical" evidence="1">
    <location>
        <begin position="12"/>
        <end position="45"/>
    </location>
</feature>
<dbReference type="InterPro" id="IPR007401">
    <property type="entry name" value="DUF454"/>
</dbReference>
<sequence length="131" mass="14210">MVRAGPLRPIYLLLGLATTGIGIVGAFLPLLPTTPLLILATWFFARSSPRLERWLLEHPRFGGLLRAWRDQGAIPRRAKILACCGIAVGVVFFWIGARPGYWLWLTGAAILGGSAGFILSRPNGSDTARAE</sequence>
<dbReference type="AlphaFoldDB" id="A0A7X3FN34"/>
<keyword evidence="3" id="KW-1185">Reference proteome</keyword>
<comment type="caution">
    <text evidence="2">The sequence shown here is derived from an EMBL/GenBank/DDBJ whole genome shotgun (WGS) entry which is preliminary data.</text>
</comment>
<reference evidence="2 3" key="1">
    <citation type="submission" date="2019-12" db="EMBL/GenBank/DDBJ databases">
        <title>Devosia maris sp. nov., isolated from the deep seawater.</title>
        <authorList>
            <person name="Liu Y."/>
        </authorList>
    </citation>
    <scope>NUCLEOTIDE SEQUENCE [LARGE SCALE GENOMIC DNA]</scope>
    <source>
        <strain evidence="2 3">L53-10-65</strain>
    </source>
</reference>
<dbReference type="Pfam" id="PF04304">
    <property type="entry name" value="DUF454"/>
    <property type="match status" value="1"/>
</dbReference>
<protein>
    <submittedName>
        <fullName evidence="2">DUF454 family protein</fullName>
    </submittedName>
</protein>
<keyword evidence="1" id="KW-0812">Transmembrane</keyword>
<keyword evidence="1" id="KW-1133">Transmembrane helix</keyword>
<evidence type="ECO:0000313" key="2">
    <source>
        <dbReference type="EMBL" id="MVS97586.1"/>
    </source>
</evidence>
<accession>A0A7X3FN34</accession>
<evidence type="ECO:0000313" key="3">
    <source>
        <dbReference type="Proteomes" id="UP000438106"/>
    </source>
</evidence>
<feature type="transmembrane region" description="Helical" evidence="1">
    <location>
        <begin position="78"/>
        <end position="95"/>
    </location>
</feature>
<dbReference type="GO" id="GO:0005886">
    <property type="term" value="C:plasma membrane"/>
    <property type="evidence" value="ECO:0007669"/>
    <property type="project" value="TreeGrafter"/>
</dbReference>
<evidence type="ECO:0000256" key="1">
    <source>
        <dbReference type="SAM" id="Phobius"/>
    </source>
</evidence>
<dbReference type="EMBL" id="WQRF01000001">
    <property type="protein sequence ID" value="MVS97586.1"/>
    <property type="molecule type" value="Genomic_DNA"/>
</dbReference>
<feature type="transmembrane region" description="Helical" evidence="1">
    <location>
        <begin position="101"/>
        <end position="119"/>
    </location>
</feature>
<proteinExistence type="predicted"/>
<dbReference type="PANTHER" id="PTHR35813:SF1">
    <property type="entry name" value="INNER MEMBRANE PROTEIN YBAN"/>
    <property type="match status" value="1"/>
</dbReference>
<dbReference type="PIRSF" id="PIRSF016789">
    <property type="entry name" value="DUF454"/>
    <property type="match status" value="1"/>
</dbReference>
<name>A0A7X3FN34_9HYPH</name>
<dbReference type="Proteomes" id="UP000438106">
    <property type="component" value="Unassembled WGS sequence"/>
</dbReference>